<reference evidence="2" key="1">
    <citation type="submission" date="2016-10" db="EMBL/GenBank/DDBJ databases">
        <authorList>
            <person name="Varghese N."/>
            <person name="Submissions S."/>
        </authorList>
    </citation>
    <scope>NUCLEOTIDE SEQUENCE [LARGE SCALE GENOMIC DNA]</scope>
    <source>
        <strain evidence="2">DSM 16858</strain>
    </source>
</reference>
<dbReference type="Pfam" id="PF09536">
    <property type="entry name" value="DUF2378"/>
    <property type="match status" value="1"/>
</dbReference>
<gene>
    <name evidence="1" type="ORF">SAMN05443639_11021</name>
</gene>
<evidence type="ECO:0000313" key="1">
    <source>
        <dbReference type="EMBL" id="SEU21579.1"/>
    </source>
</evidence>
<accession>A0A1I0KC13</accession>
<dbReference type="AlphaFoldDB" id="A0A1I0KC13"/>
<name>A0A1I0KC13_9BACT</name>
<dbReference type="RefSeq" id="WP_093522833.1">
    <property type="nucleotide sequence ID" value="NZ_FOIJ01000010.1"/>
</dbReference>
<evidence type="ECO:0000313" key="2">
    <source>
        <dbReference type="Proteomes" id="UP000199181"/>
    </source>
</evidence>
<proteinExistence type="predicted"/>
<protein>
    <submittedName>
        <fullName evidence="1">Myxococcales-restricted protein, TIGR02265 family</fullName>
    </submittedName>
</protein>
<keyword evidence="2" id="KW-1185">Reference proteome</keyword>
<dbReference type="InterPro" id="IPR011751">
    <property type="entry name" value="Mxa_paralog_2265"/>
</dbReference>
<dbReference type="NCBIfam" id="TIGR02265">
    <property type="entry name" value="Mxa_TIGR02265"/>
    <property type="match status" value="1"/>
</dbReference>
<organism evidence="1 2">
    <name type="scientific">Stigmatella erecta</name>
    <dbReference type="NCBI Taxonomy" id="83460"/>
    <lineage>
        <taxon>Bacteria</taxon>
        <taxon>Pseudomonadati</taxon>
        <taxon>Myxococcota</taxon>
        <taxon>Myxococcia</taxon>
        <taxon>Myxococcales</taxon>
        <taxon>Cystobacterineae</taxon>
        <taxon>Archangiaceae</taxon>
        <taxon>Stigmatella</taxon>
    </lineage>
</organism>
<dbReference type="Proteomes" id="UP000199181">
    <property type="component" value="Unassembled WGS sequence"/>
</dbReference>
<sequence length="185" mass="20799">MSERLVFDYAVEGFFLRGLAGQITPRLKNKLRQAGIDLDQKLLPAYPFETWLKCLELTASELFPALPEKDSWWMLGELMVRGYQQTPMGAAMLTLLAALGPHQRLGRLQKSIRSGNNYTVTRTKAVSPTVAEVWVNDTSHVRYFVQGLIFAGMLLGRVTGLTVDILESDAEGTTYRIAWKEPHRG</sequence>
<dbReference type="EMBL" id="FOIJ01000010">
    <property type="protein sequence ID" value="SEU21579.1"/>
    <property type="molecule type" value="Genomic_DNA"/>
</dbReference>